<feature type="compositionally biased region" description="Basic and acidic residues" evidence="4">
    <location>
        <begin position="1"/>
        <end position="17"/>
    </location>
</feature>
<dbReference type="Proteomes" id="UP000319756">
    <property type="component" value="Chromosome"/>
</dbReference>
<protein>
    <submittedName>
        <fullName evidence="6">Serine protease</fullName>
    </submittedName>
</protein>
<dbReference type="PRINTS" id="PR00834">
    <property type="entry name" value="PROTEASES2C"/>
</dbReference>
<keyword evidence="3" id="KW-0720">Serine protease</keyword>
<evidence type="ECO:0000313" key="7">
    <source>
        <dbReference type="Proteomes" id="UP000319756"/>
    </source>
</evidence>
<keyword evidence="1 6" id="KW-0645">Protease</keyword>
<dbReference type="InterPro" id="IPR009003">
    <property type="entry name" value="Peptidase_S1_PA"/>
</dbReference>
<keyword evidence="2" id="KW-0378">Hydrolase</keyword>
<dbReference type="Pfam" id="PF13365">
    <property type="entry name" value="Trypsin_2"/>
    <property type="match status" value="1"/>
</dbReference>
<sequence length="292" mass="32401">MDRFKRREHDEREAGRFEEEDDGTEHDPEDGSDEDIPPEEPPLEDFYREEVEDAGTVKKKKGKKRWMKLGIIFVSFLLVIQGSTALIQLFQPDVVDFLSTSYELSQDEDVADWRESVVTLQVERPGATMRGTGFFINDDGLIATNRHVVEDALQTVVTLHDGSAYEATPVSESDEVDLALMQIEEDVAVDPLPLQSEEEDVEEGTYITIIGNPLNFTGIANEGEIIEAGNPTTISAPTYRGNSGSPAINEEGEVVGVIFATRHQPMGQGESVGLMVPVDEVWRHIHELGEEG</sequence>
<gene>
    <name evidence="6" type="ORF">EPH95_01620</name>
</gene>
<dbReference type="KEGG" id="sale:EPH95_01620"/>
<feature type="region of interest" description="Disordered" evidence="4">
    <location>
        <begin position="1"/>
        <end position="46"/>
    </location>
</feature>
<dbReference type="InterPro" id="IPR051201">
    <property type="entry name" value="Chloro_Bact_Ser_Proteases"/>
</dbReference>
<evidence type="ECO:0000256" key="2">
    <source>
        <dbReference type="ARBA" id="ARBA00022801"/>
    </source>
</evidence>
<dbReference type="AlphaFoldDB" id="A0A514LFM3"/>
<evidence type="ECO:0000256" key="5">
    <source>
        <dbReference type="SAM" id="Phobius"/>
    </source>
</evidence>
<dbReference type="InterPro" id="IPR001940">
    <property type="entry name" value="Peptidase_S1C"/>
</dbReference>
<keyword evidence="7" id="KW-1185">Reference proteome</keyword>
<keyword evidence="5" id="KW-0472">Membrane</keyword>
<accession>A0A514LFM3</accession>
<dbReference type="PANTHER" id="PTHR43343:SF3">
    <property type="entry name" value="PROTEASE DO-LIKE 8, CHLOROPLASTIC"/>
    <property type="match status" value="1"/>
</dbReference>
<evidence type="ECO:0000313" key="6">
    <source>
        <dbReference type="EMBL" id="QDI90031.1"/>
    </source>
</evidence>
<dbReference type="SUPFAM" id="SSF50494">
    <property type="entry name" value="Trypsin-like serine proteases"/>
    <property type="match status" value="1"/>
</dbReference>
<feature type="compositionally biased region" description="Acidic residues" evidence="4">
    <location>
        <begin position="18"/>
        <end position="43"/>
    </location>
</feature>
<evidence type="ECO:0000256" key="1">
    <source>
        <dbReference type="ARBA" id="ARBA00022670"/>
    </source>
</evidence>
<dbReference type="EMBL" id="CP035485">
    <property type="protein sequence ID" value="QDI90031.1"/>
    <property type="molecule type" value="Genomic_DNA"/>
</dbReference>
<dbReference type="GO" id="GO:0004252">
    <property type="term" value="F:serine-type endopeptidase activity"/>
    <property type="evidence" value="ECO:0007669"/>
    <property type="project" value="InterPro"/>
</dbReference>
<dbReference type="PANTHER" id="PTHR43343">
    <property type="entry name" value="PEPTIDASE S12"/>
    <property type="match status" value="1"/>
</dbReference>
<evidence type="ECO:0000256" key="3">
    <source>
        <dbReference type="ARBA" id="ARBA00022825"/>
    </source>
</evidence>
<dbReference type="GO" id="GO:0006508">
    <property type="term" value="P:proteolysis"/>
    <property type="evidence" value="ECO:0007669"/>
    <property type="project" value="UniProtKB-KW"/>
</dbReference>
<evidence type="ECO:0000256" key="4">
    <source>
        <dbReference type="SAM" id="MobiDB-lite"/>
    </source>
</evidence>
<proteinExistence type="predicted"/>
<name>A0A514LFM3_9BACI</name>
<feature type="transmembrane region" description="Helical" evidence="5">
    <location>
        <begin position="69"/>
        <end position="90"/>
    </location>
</feature>
<dbReference type="OrthoDB" id="9766361at2"/>
<dbReference type="Gene3D" id="2.40.10.120">
    <property type="match status" value="1"/>
</dbReference>
<organism evidence="6 7">
    <name type="scientific">Salicibibacter halophilus</name>
    <dbReference type="NCBI Taxonomy" id="2502791"/>
    <lineage>
        <taxon>Bacteria</taxon>
        <taxon>Bacillati</taxon>
        <taxon>Bacillota</taxon>
        <taxon>Bacilli</taxon>
        <taxon>Bacillales</taxon>
        <taxon>Bacillaceae</taxon>
        <taxon>Salicibibacter</taxon>
    </lineage>
</organism>
<keyword evidence="5" id="KW-0812">Transmembrane</keyword>
<reference evidence="7" key="1">
    <citation type="submission" date="2019-01" db="EMBL/GenBank/DDBJ databases">
        <title>Genomic analysis of Salicibibacter sp. NKC3-5.</title>
        <authorList>
            <person name="Oh Y.J."/>
        </authorList>
    </citation>
    <scope>NUCLEOTIDE SEQUENCE [LARGE SCALE GENOMIC DNA]</scope>
    <source>
        <strain evidence="7">NKC3-5</strain>
    </source>
</reference>
<dbReference type="RefSeq" id="WP_142086764.1">
    <property type="nucleotide sequence ID" value="NZ_CP035485.1"/>
</dbReference>
<keyword evidence="5" id="KW-1133">Transmembrane helix</keyword>